<accession>X1Q9E2</accession>
<organism evidence="1">
    <name type="scientific">marine sediment metagenome</name>
    <dbReference type="NCBI Taxonomy" id="412755"/>
    <lineage>
        <taxon>unclassified sequences</taxon>
        <taxon>metagenomes</taxon>
        <taxon>ecological metagenomes</taxon>
    </lineage>
</organism>
<comment type="caution">
    <text evidence="1">The sequence shown here is derived from an EMBL/GenBank/DDBJ whole genome shotgun (WGS) entry which is preliminary data.</text>
</comment>
<evidence type="ECO:0000313" key="1">
    <source>
        <dbReference type="EMBL" id="GAI64853.1"/>
    </source>
</evidence>
<dbReference type="EMBL" id="BARV01044967">
    <property type="protein sequence ID" value="GAI64853.1"/>
    <property type="molecule type" value="Genomic_DNA"/>
</dbReference>
<proteinExistence type="predicted"/>
<dbReference type="AlphaFoldDB" id="X1Q9E2"/>
<feature type="non-terminal residue" evidence="1">
    <location>
        <position position="1"/>
    </location>
</feature>
<reference evidence="1" key="1">
    <citation type="journal article" date="2014" name="Front. Microbiol.">
        <title>High frequency of phylogenetically diverse reductive dehalogenase-homologous genes in deep subseafloor sedimentary metagenomes.</title>
        <authorList>
            <person name="Kawai M."/>
            <person name="Futagami T."/>
            <person name="Toyoda A."/>
            <person name="Takaki Y."/>
            <person name="Nishi S."/>
            <person name="Hori S."/>
            <person name="Arai W."/>
            <person name="Tsubouchi T."/>
            <person name="Morono Y."/>
            <person name="Uchiyama I."/>
            <person name="Ito T."/>
            <person name="Fujiyama A."/>
            <person name="Inagaki F."/>
            <person name="Takami H."/>
        </authorList>
    </citation>
    <scope>NUCLEOTIDE SEQUENCE</scope>
    <source>
        <strain evidence="1">Expedition CK06-06</strain>
    </source>
</reference>
<name>X1Q9E2_9ZZZZ</name>
<sequence length="62" mass="6862">TPPVNDYLLSLQRSGELQNTTISISGLTEGGSQLLVTVEDKDLEDLQEEHYDSGVLQFTRPL</sequence>
<gene>
    <name evidence="1" type="ORF">S06H3_66199</name>
</gene>
<protein>
    <submittedName>
        <fullName evidence="1">Uncharacterized protein</fullName>
    </submittedName>
</protein>